<name>A0ABQ2PLC1_9NEIS</name>
<proteinExistence type="predicted"/>
<evidence type="ECO:0000256" key="1">
    <source>
        <dbReference type="SAM" id="SignalP"/>
    </source>
</evidence>
<dbReference type="InterPro" id="IPR016087">
    <property type="entry name" value="Chalcone_isomerase"/>
</dbReference>
<keyword evidence="4" id="KW-1185">Reference proteome</keyword>
<evidence type="ECO:0000259" key="2">
    <source>
        <dbReference type="Pfam" id="PF16036"/>
    </source>
</evidence>
<evidence type="ECO:0000313" key="4">
    <source>
        <dbReference type="Proteomes" id="UP000621859"/>
    </source>
</evidence>
<dbReference type="Proteomes" id="UP000621859">
    <property type="component" value="Unassembled WGS sequence"/>
</dbReference>
<sequence>MSSSSCSNALGKWLLWGLCALPVPALASWQSDLGTPQLIGQGEFSYLGFHIYNAALYSTEAPFVRPHPFALQLTYFKHISRERITESSLDELRRIYGPSLSAATLGSWRQYMLSAFVDVDKGDQLTGVYLPGQGVRFYHGETETAHIDDASFATAFFSIWLDPATRDPALRARLLGLAP</sequence>
<gene>
    <name evidence="3" type="ORF">GCM10010971_19420</name>
</gene>
<feature type="domain" description="Chalcone isomerase" evidence="2">
    <location>
        <begin position="40"/>
        <end position="176"/>
    </location>
</feature>
<evidence type="ECO:0000313" key="3">
    <source>
        <dbReference type="EMBL" id="GGP26123.1"/>
    </source>
</evidence>
<dbReference type="EMBL" id="BMLY01000002">
    <property type="protein sequence ID" value="GGP26123.1"/>
    <property type="molecule type" value="Genomic_DNA"/>
</dbReference>
<protein>
    <recommendedName>
        <fullName evidence="2">Chalcone isomerase domain-containing protein</fullName>
    </recommendedName>
</protein>
<dbReference type="Pfam" id="PF16036">
    <property type="entry name" value="Chalcone_3"/>
    <property type="match status" value="1"/>
</dbReference>
<organism evidence="3 4">
    <name type="scientific">Silvimonas amylolytica</name>
    <dbReference type="NCBI Taxonomy" id="449663"/>
    <lineage>
        <taxon>Bacteria</taxon>
        <taxon>Pseudomonadati</taxon>
        <taxon>Pseudomonadota</taxon>
        <taxon>Betaproteobacteria</taxon>
        <taxon>Neisseriales</taxon>
        <taxon>Chitinibacteraceae</taxon>
        <taxon>Silvimonas</taxon>
    </lineage>
</organism>
<feature type="signal peptide" evidence="1">
    <location>
        <begin position="1"/>
        <end position="27"/>
    </location>
</feature>
<comment type="caution">
    <text evidence="3">The sequence shown here is derived from an EMBL/GenBank/DDBJ whole genome shotgun (WGS) entry which is preliminary data.</text>
</comment>
<reference evidence="4" key="1">
    <citation type="journal article" date="2019" name="Int. J. Syst. Evol. Microbiol.">
        <title>The Global Catalogue of Microorganisms (GCM) 10K type strain sequencing project: providing services to taxonomists for standard genome sequencing and annotation.</title>
        <authorList>
            <consortium name="The Broad Institute Genomics Platform"/>
            <consortium name="The Broad Institute Genome Sequencing Center for Infectious Disease"/>
            <person name="Wu L."/>
            <person name="Ma J."/>
        </authorList>
    </citation>
    <scope>NUCLEOTIDE SEQUENCE [LARGE SCALE GENOMIC DNA]</scope>
    <source>
        <strain evidence="4">CGMCC 1.8860</strain>
    </source>
</reference>
<accession>A0ABQ2PLC1</accession>
<feature type="chain" id="PRO_5046579370" description="Chalcone isomerase domain-containing protein" evidence="1">
    <location>
        <begin position="28"/>
        <end position="179"/>
    </location>
</feature>
<dbReference type="RefSeq" id="WP_188692409.1">
    <property type="nucleotide sequence ID" value="NZ_BMLY01000002.1"/>
</dbReference>
<keyword evidence="1" id="KW-0732">Signal</keyword>